<evidence type="ECO:0000256" key="1">
    <source>
        <dbReference type="SAM" id="SignalP"/>
    </source>
</evidence>
<organism evidence="3 4">
    <name type="scientific">Pontibacter ruber</name>
    <dbReference type="NCBI Taxonomy" id="1343895"/>
    <lineage>
        <taxon>Bacteria</taxon>
        <taxon>Pseudomonadati</taxon>
        <taxon>Bacteroidota</taxon>
        <taxon>Cytophagia</taxon>
        <taxon>Cytophagales</taxon>
        <taxon>Hymenobacteraceae</taxon>
        <taxon>Pontibacter</taxon>
    </lineage>
</organism>
<dbReference type="InterPro" id="IPR011041">
    <property type="entry name" value="Quinoprot_gluc/sorb_DH_b-prop"/>
</dbReference>
<comment type="caution">
    <text evidence="3">The sequence shown here is derived from an EMBL/GenBank/DDBJ whole genome shotgun (WGS) entry which is preliminary data.</text>
</comment>
<dbReference type="SUPFAM" id="SSF50952">
    <property type="entry name" value="Soluble quinoprotein glucose dehydrogenase"/>
    <property type="match status" value="1"/>
</dbReference>
<feature type="signal peptide" evidence="1">
    <location>
        <begin position="1"/>
        <end position="24"/>
    </location>
</feature>
<accession>A0ABW5CZI0</accession>
<dbReference type="Proteomes" id="UP001597374">
    <property type="component" value="Unassembled WGS sequence"/>
</dbReference>
<protein>
    <submittedName>
        <fullName evidence="3">PQQ-dependent sugar dehydrogenase</fullName>
    </submittedName>
</protein>
<dbReference type="Pfam" id="PF07995">
    <property type="entry name" value="GSDH"/>
    <property type="match status" value="1"/>
</dbReference>
<dbReference type="EMBL" id="JBHUIM010000001">
    <property type="protein sequence ID" value="MFD2246725.1"/>
    <property type="molecule type" value="Genomic_DNA"/>
</dbReference>
<feature type="domain" description="Glucose/Sorbosone dehydrogenase" evidence="2">
    <location>
        <begin position="46"/>
        <end position="357"/>
    </location>
</feature>
<feature type="chain" id="PRO_5046558746" evidence="1">
    <location>
        <begin position="25"/>
        <end position="368"/>
    </location>
</feature>
<dbReference type="Gene3D" id="2.120.10.30">
    <property type="entry name" value="TolB, C-terminal domain"/>
    <property type="match status" value="1"/>
</dbReference>
<proteinExistence type="predicted"/>
<evidence type="ECO:0000313" key="4">
    <source>
        <dbReference type="Proteomes" id="UP001597374"/>
    </source>
</evidence>
<dbReference type="PANTHER" id="PTHR19328">
    <property type="entry name" value="HEDGEHOG-INTERACTING PROTEIN"/>
    <property type="match status" value="1"/>
</dbReference>
<dbReference type="InterPro" id="IPR011042">
    <property type="entry name" value="6-blade_b-propeller_TolB-like"/>
</dbReference>
<dbReference type="InterPro" id="IPR012938">
    <property type="entry name" value="Glc/Sorbosone_DH"/>
</dbReference>
<evidence type="ECO:0000313" key="3">
    <source>
        <dbReference type="EMBL" id="MFD2246725.1"/>
    </source>
</evidence>
<keyword evidence="4" id="KW-1185">Reference proteome</keyword>
<keyword evidence="1" id="KW-0732">Signal</keyword>
<dbReference type="PANTHER" id="PTHR19328:SF13">
    <property type="entry name" value="HIPL1 PROTEIN"/>
    <property type="match status" value="1"/>
</dbReference>
<evidence type="ECO:0000259" key="2">
    <source>
        <dbReference type="Pfam" id="PF07995"/>
    </source>
</evidence>
<sequence>MYKWFKLYLLFSLVLQSACNGNNANDQPAPQLSDAELVDKVLAEGLNYPWELVLGPDNNIWMTERGGRVSRIDPETGAVTEVATIKEVEARGEGGLLGMALHPNFDANPEVFLVYNYNRSGTYTEKVVKYRYNGTSLVNPVVLVDNIAAANIHNGSRLLITPDLKLFITTGDAASPASAQNTAALNGKILRINLDGSIPTDNPISGNPVWSFGHRNAQGLVLVGTTLYSSEHGPSQDDEINLIQKGRNHGWPNVNGFCDADERAFCEENKVVEPLKSYTPTIAVSGMDYYNHDQIPQWKHSLLVATLKDNTLYQFKLSDDGNEITETNEFYRSKYGRLRDVLVAPNGKVYVATSNGSNDKVIEISRGN</sequence>
<name>A0ABW5CZI0_9BACT</name>
<reference evidence="4" key="1">
    <citation type="journal article" date="2019" name="Int. J. Syst. Evol. Microbiol.">
        <title>The Global Catalogue of Microorganisms (GCM) 10K type strain sequencing project: providing services to taxonomists for standard genome sequencing and annotation.</title>
        <authorList>
            <consortium name="The Broad Institute Genomics Platform"/>
            <consortium name="The Broad Institute Genome Sequencing Center for Infectious Disease"/>
            <person name="Wu L."/>
            <person name="Ma J."/>
        </authorList>
    </citation>
    <scope>NUCLEOTIDE SEQUENCE [LARGE SCALE GENOMIC DNA]</scope>
    <source>
        <strain evidence="4">CGMCC 4.1782</strain>
    </source>
</reference>
<dbReference type="RefSeq" id="WP_250428503.1">
    <property type="nucleotide sequence ID" value="NZ_JALPRR010000001.1"/>
</dbReference>
<gene>
    <name evidence="3" type="ORF">ACFSKP_10705</name>
</gene>